<evidence type="ECO:0000313" key="2">
    <source>
        <dbReference type="EMBL" id="VTZ51393.1"/>
    </source>
</evidence>
<dbReference type="Pfam" id="PF13472">
    <property type="entry name" value="Lipase_GDSL_2"/>
    <property type="match status" value="1"/>
</dbReference>
<feature type="domain" description="SGNH hydrolase-type esterase" evidence="1">
    <location>
        <begin position="134"/>
        <end position="241"/>
    </location>
</feature>
<dbReference type="Proteomes" id="UP000485880">
    <property type="component" value="Unassembled WGS sequence"/>
</dbReference>
<dbReference type="InterPro" id="IPR036514">
    <property type="entry name" value="SGNH_hydro_sf"/>
</dbReference>
<proteinExistence type="predicted"/>
<dbReference type="RefSeq" id="WP_174513213.1">
    <property type="nucleotide sequence ID" value="NZ_CABFMQ020000097.1"/>
</dbReference>
<organism evidence="2 3">
    <name type="scientific">Methylocella tundrae</name>
    <dbReference type="NCBI Taxonomy" id="227605"/>
    <lineage>
        <taxon>Bacteria</taxon>
        <taxon>Pseudomonadati</taxon>
        <taxon>Pseudomonadota</taxon>
        <taxon>Alphaproteobacteria</taxon>
        <taxon>Hyphomicrobiales</taxon>
        <taxon>Beijerinckiaceae</taxon>
        <taxon>Methylocella</taxon>
    </lineage>
</organism>
<protein>
    <recommendedName>
        <fullName evidence="1">SGNH hydrolase-type esterase domain-containing protein</fullName>
    </recommendedName>
</protein>
<dbReference type="SUPFAM" id="SSF52266">
    <property type="entry name" value="SGNH hydrolase"/>
    <property type="match status" value="1"/>
</dbReference>
<accession>A0A8B6M8N6</accession>
<dbReference type="AlphaFoldDB" id="A0A8B6M8N6"/>
<dbReference type="Gene3D" id="3.40.50.1110">
    <property type="entry name" value="SGNH hydrolase"/>
    <property type="match status" value="1"/>
</dbReference>
<dbReference type="InterPro" id="IPR013830">
    <property type="entry name" value="SGNH_hydro"/>
</dbReference>
<keyword evidence="3" id="KW-1185">Reference proteome</keyword>
<sequence>MMDRRSLLSGSALTWLIDRLSPFSSGAVAAATAPSLPALPLPAGAKLLGLGHHAIQIGDFAGGPNVACSINSYSPLIWSRFLDQRVNLHSFYDPNDPWGRTAGSILTMSPGPGFNGANQGVEADILCPAPLPNVPATNTPGILARAPYALARDPDVIFIQAGDNDIQGGRSAAAIIADLDHLLTQIRNAGVWVILCTLLPVWPSWTDAQHAIHDQVNTWILAQNEREGVKIGDMRSVWPNHLSLLARTINQTGQTYYDALNYPAASRAANSVIVPLLGAMVKAAAVDSSNPAAGNLIPNYAFKGATGSKGVGVTGQVATGWALNRISGASAAIASLEASGAAGLNKQVITVDATDTGNSNQFFRFSFATLNFSTVGVVDGDWVQQFVPIEVDSWTGWTTISPKIDMQGARRFIANHAVTLVYSGSSTWNAPVYVGAGALLLASEPTQVLPGAGLTSFRTTEFMDIYFDGTKGGSGKLKIGNPILRKVSDPRPAWNL</sequence>
<comment type="caution">
    <text evidence="2">The sequence shown here is derived from an EMBL/GenBank/DDBJ whole genome shotgun (WGS) entry which is preliminary data.</text>
</comment>
<gene>
    <name evidence="2" type="ORF">MPC4_390002</name>
</gene>
<reference evidence="2 3" key="1">
    <citation type="submission" date="2019-05" db="EMBL/GenBank/DDBJ databases">
        <authorList>
            <person name="Farhan Ul Haque M."/>
        </authorList>
    </citation>
    <scope>NUCLEOTIDE SEQUENCE [LARGE SCALE GENOMIC DNA]</scope>
    <source>
        <strain evidence="2">2</strain>
    </source>
</reference>
<name>A0A8B6M8N6_METTU</name>
<evidence type="ECO:0000313" key="3">
    <source>
        <dbReference type="Proteomes" id="UP000485880"/>
    </source>
</evidence>
<dbReference type="EMBL" id="CABFMQ020000097">
    <property type="protein sequence ID" value="VTZ51393.1"/>
    <property type="molecule type" value="Genomic_DNA"/>
</dbReference>
<evidence type="ECO:0000259" key="1">
    <source>
        <dbReference type="Pfam" id="PF13472"/>
    </source>
</evidence>
<dbReference type="GO" id="GO:0016788">
    <property type="term" value="F:hydrolase activity, acting on ester bonds"/>
    <property type="evidence" value="ECO:0007669"/>
    <property type="project" value="UniProtKB-ARBA"/>
</dbReference>